<organism evidence="1 2">
    <name type="scientific">Mycoplasmopsis bovirhinis</name>
    <dbReference type="NCBI Taxonomy" id="29553"/>
    <lineage>
        <taxon>Bacteria</taxon>
        <taxon>Bacillati</taxon>
        <taxon>Mycoplasmatota</taxon>
        <taxon>Mycoplasmoidales</taxon>
        <taxon>Metamycoplasmataceae</taxon>
        <taxon>Mycoplasmopsis</taxon>
    </lineage>
</organism>
<dbReference type="RefSeq" id="WP_129621863.1">
    <property type="nucleotide sequence ID" value="NZ_LR214972.1"/>
</dbReference>
<dbReference type="NCBIfam" id="NF045976">
    <property type="entry name" value="MAG1360_fam"/>
    <property type="match status" value="1"/>
</dbReference>
<reference evidence="1 2" key="1">
    <citation type="submission" date="2019-01" db="EMBL/GenBank/DDBJ databases">
        <authorList>
            <consortium name="Pathogen Informatics"/>
        </authorList>
    </citation>
    <scope>NUCLEOTIDE SEQUENCE [LARGE SCALE GENOMIC DNA]</scope>
    <source>
        <strain evidence="1 2">NCTC10118</strain>
    </source>
</reference>
<dbReference type="Proteomes" id="UP000289952">
    <property type="component" value="Chromosome"/>
</dbReference>
<dbReference type="EMBL" id="LR214972">
    <property type="protein sequence ID" value="VEU63672.1"/>
    <property type="molecule type" value="Genomic_DNA"/>
</dbReference>
<dbReference type="AlphaFoldDB" id="A0A449AFD3"/>
<proteinExistence type="predicted"/>
<evidence type="ECO:0000313" key="2">
    <source>
        <dbReference type="Proteomes" id="UP000289952"/>
    </source>
</evidence>
<protein>
    <submittedName>
        <fullName evidence="1">ABC-type antimicrobial peptide transport system, ATPase component</fullName>
    </submittedName>
</protein>
<gene>
    <name evidence="1" type="ORF">NCTC10118_00726</name>
</gene>
<sequence>MTKKNLLILSNIFLNPKTSKIIWNNKSKVKNLEHEIYVPEIYLDKKATAFYLPMQNKNLTFETLWNFVQKDHNSNVFLFSYNNQTLPKDIKIKNPLKDLAYINLKDFKNKMTHENFFNLYWKESLLIAKNTLNKETNDIFSPKFITSVKNYFFPKIYFFTTKLQAICKEYDRLLILFQKKYILKTKQKNNLEALIKDAYSWIKNYETEISNIFIEFFKEFNIDNYKVQEMLVTNQNALMQLDIMQNSKDVYWSKKIYSQTLIKVYNQFKLKDLVYELKYLQKHKELLQKKNQAFLNSIILKTKYKLKLIKKEIKVNKKDFNKLYDLYKSKYLLKKILWFWYKHQDLFWYLDDDIIFDLENHINQEAVIFFEKYNLNLEFKNRLLPKELITLKRIIKYEFHIPYTSFYNLSNENLNNLNNSITALERYKLEVLKTTLNKTAETNEKYNNHILHLSEQIKFNQAELAWNYHKEEELFKATLENKELKLARSLNNLKIYKKIPSKFYKTFYKFLSKRPVPDEMKKYFNEINSLKYALYLVEFGFDYIDKLSKFFASQTTSKGSFKQKYLAILNFIKVYKLLSLSLSDFFTPWNKLDDLTIFKLQIGFYSLKNLKVIFVRDEVMQINQAFKVEINRILVNLSKVYNFNYVFISSDFEFLKNYYSEIYIFNDYKLLEMGNTQDILTNPINPIVKTLCLGYEQTFNFNYNSLITHNFIHINQDDYHYIFAKWSEFIAWTYFSKPEANEATIEDSELSFYSFLNNLEFAIDYYENLPSLYNLENNRKLLKDYWNWLTKTKEENFNNLDHEHNF</sequence>
<accession>A0A449AFD3</accession>
<evidence type="ECO:0000313" key="1">
    <source>
        <dbReference type="EMBL" id="VEU63672.1"/>
    </source>
</evidence>
<dbReference type="InterPro" id="IPR027417">
    <property type="entry name" value="P-loop_NTPase"/>
</dbReference>
<dbReference type="OrthoDB" id="401342at2"/>
<dbReference type="SUPFAM" id="SSF52540">
    <property type="entry name" value="P-loop containing nucleoside triphosphate hydrolases"/>
    <property type="match status" value="1"/>
</dbReference>
<keyword evidence="2" id="KW-1185">Reference proteome</keyword>
<name>A0A449AFD3_9BACT</name>